<keyword evidence="3" id="KW-0808">Transferase</keyword>
<evidence type="ECO:0000259" key="2">
    <source>
        <dbReference type="Pfam" id="PF06974"/>
    </source>
</evidence>
<reference evidence="4" key="1">
    <citation type="submission" date="2015-03" db="EMBL/GenBank/DDBJ databases">
        <authorList>
            <consortium name="Pathogen Informatics"/>
        </authorList>
    </citation>
    <scope>NUCLEOTIDE SEQUENCE [LARGE SCALE GENOMIC DNA]</scope>
    <source>
        <strain evidence="4">N09902308</strain>
    </source>
</reference>
<evidence type="ECO:0000313" key="4">
    <source>
        <dbReference type="Proteomes" id="UP000039021"/>
    </source>
</evidence>
<dbReference type="Pfam" id="PF06974">
    <property type="entry name" value="WS_DGAT_C"/>
    <property type="match status" value="1"/>
</dbReference>
<accession>A0A916PGR7</accession>
<gene>
    <name evidence="3" type="primary">tgs1</name>
    <name evidence="3" type="ORF">ERS007739_02945</name>
</gene>
<dbReference type="EMBL" id="CSBK01001434">
    <property type="protein sequence ID" value="COY66196.1"/>
    <property type="molecule type" value="Genomic_DNA"/>
</dbReference>
<feature type="domain" description="O-acyltransferase WSD1 C-terminal" evidence="2">
    <location>
        <begin position="3"/>
        <end position="127"/>
    </location>
</feature>
<sequence>MLPYLPVEYDDPVRRLRTVHNRSQQSGRRQPDSLSDYTPLMLCAKMIHALARLPQQGIVTLATSAPRPRHQLRLMGQKMDQVLPIPPTALQLSTGIAVLSYGDELVFGITADYDAASEMQQLVNGIELGVARLVALSDDSVLLFTKDRRKRSSRALPSAARRGRPSVPTARARH</sequence>
<dbReference type="GO" id="GO:0004144">
    <property type="term" value="F:diacylglycerol O-acyltransferase activity"/>
    <property type="evidence" value="ECO:0007669"/>
    <property type="project" value="UniProtKB-EC"/>
</dbReference>
<protein>
    <submittedName>
        <fullName evidence="3">Diacylglycerol O-acyltransferase</fullName>
        <ecNumber evidence="3">2.3.1.20</ecNumber>
    </submittedName>
</protein>
<comment type="caution">
    <text evidence="3">The sequence shown here is derived from an EMBL/GenBank/DDBJ whole genome shotgun (WGS) entry which is preliminary data.</text>
</comment>
<evidence type="ECO:0000313" key="3">
    <source>
        <dbReference type="EMBL" id="COY66196.1"/>
    </source>
</evidence>
<organism evidence="3 4">
    <name type="scientific">Mycobacterium tuberculosis</name>
    <dbReference type="NCBI Taxonomy" id="1773"/>
    <lineage>
        <taxon>Bacteria</taxon>
        <taxon>Bacillati</taxon>
        <taxon>Actinomycetota</taxon>
        <taxon>Actinomycetes</taxon>
        <taxon>Mycobacteriales</taxon>
        <taxon>Mycobacteriaceae</taxon>
        <taxon>Mycobacterium</taxon>
        <taxon>Mycobacterium tuberculosis complex</taxon>
    </lineage>
</organism>
<dbReference type="Proteomes" id="UP000039021">
    <property type="component" value="Unassembled WGS sequence"/>
</dbReference>
<dbReference type="AlphaFoldDB" id="A0A916PGR7"/>
<feature type="region of interest" description="Disordered" evidence="1">
    <location>
        <begin position="153"/>
        <end position="174"/>
    </location>
</feature>
<dbReference type="EC" id="2.3.1.20" evidence="3"/>
<proteinExistence type="predicted"/>
<dbReference type="InterPro" id="IPR009721">
    <property type="entry name" value="O-acyltransferase_WSD1_C"/>
</dbReference>
<name>A0A916PGR7_MYCTX</name>
<keyword evidence="3" id="KW-0012">Acyltransferase</keyword>
<evidence type="ECO:0000256" key="1">
    <source>
        <dbReference type="SAM" id="MobiDB-lite"/>
    </source>
</evidence>